<keyword evidence="4" id="KW-1185">Reference proteome</keyword>
<keyword evidence="1" id="KW-0175">Coiled coil</keyword>
<accession>A0ABY7CVS8</accession>
<feature type="coiled-coil region" evidence="1">
    <location>
        <begin position="126"/>
        <end position="153"/>
    </location>
</feature>
<evidence type="ECO:0000313" key="3">
    <source>
        <dbReference type="EMBL" id="WAQ89414.1"/>
    </source>
</evidence>
<dbReference type="RefSeq" id="XP_053024969.1">
    <property type="nucleotide sequence ID" value="XM_053160977.1"/>
</dbReference>
<evidence type="ECO:0000313" key="4">
    <source>
        <dbReference type="Proteomes" id="UP001164743"/>
    </source>
</evidence>
<dbReference type="Proteomes" id="UP001164743">
    <property type="component" value="Chromosome 11A"/>
</dbReference>
<feature type="non-terminal residue" evidence="3">
    <location>
        <position position="163"/>
    </location>
</feature>
<evidence type="ECO:0000256" key="2">
    <source>
        <dbReference type="SAM" id="MobiDB-lite"/>
    </source>
</evidence>
<evidence type="ECO:0000256" key="1">
    <source>
        <dbReference type="SAM" id="Coils"/>
    </source>
</evidence>
<protein>
    <submittedName>
        <fullName evidence="3">Uncharacterized protein</fullName>
    </submittedName>
</protein>
<name>A0ABY7CVS8_9BASI</name>
<reference evidence="3" key="1">
    <citation type="submission" date="2022-10" db="EMBL/GenBank/DDBJ databases">
        <title>Puccinia triticina Genome sequencing and assembly.</title>
        <authorList>
            <person name="Li C."/>
        </authorList>
    </citation>
    <scope>NUCLEOTIDE SEQUENCE</scope>
    <source>
        <strain evidence="3">Pt15</strain>
    </source>
</reference>
<dbReference type="GeneID" id="77801872"/>
<gene>
    <name evidence="3" type="ORF">PtA15_11A102</name>
</gene>
<dbReference type="EMBL" id="CP110431">
    <property type="protein sequence ID" value="WAQ89414.1"/>
    <property type="molecule type" value="Genomic_DNA"/>
</dbReference>
<proteinExistence type="predicted"/>
<feature type="region of interest" description="Disordered" evidence="2">
    <location>
        <begin position="23"/>
        <end position="90"/>
    </location>
</feature>
<sequence length="163" mass="18027">MWVGQKQTCMQDSVRNQHLTTFLHNHPRNSPQHTPNIQNPSYSLPPRAYGPSPPPNRPSGAPDAIMDDMDLADGSTTRLPAKPDNEPPPSVLLAYLENFIANPSNRSPQGEVIVDPNSLGAILVMMNAESTRLKEMNRQMNQMSRMVETFNARLKALESGNAP</sequence>
<organism evidence="3 4">
    <name type="scientific">Puccinia triticina</name>
    <dbReference type="NCBI Taxonomy" id="208348"/>
    <lineage>
        <taxon>Eukaryota</taxon>
        <taxon>Fungi</taxon>
        <taxon>Dikarya</taxon>
        <taxon>Basidiomycota</taxon>
        <taxon>Pucciniomycotina</taxon>
        <taxon>Pucciniomycetes</taxon>
        <taxon>Pucciniales</taxon>
        <taxon>Pucciniaceae</taxon>
        <taxon>Puccinia</taxon>
    </lineage>
</organism>
<feature type="compositionally biased region" description="Polar residues" evidence="2">
    <location>
        <begin position="23"/>
        <end position="42"/>
    </location>
</feature>